<dbReference type="Proteomes" id="UP000185491">
    <property type="component" value="Chromosome"/>
</dbReference>
<comment type="similarity">
    <text evidence="1">Belongs to the SorC transcriptional regulatory family.</text>
</comment>
<proteinExistence type="inferred from homology"/>
<dbReference type="GO" id="GO:0003677">
    <property type="term" value="F:DNA binding"/>
    <property type="evidence" value="ECO:0007669"/>
    <property type="project" value="UniProtKB-KW"/>
</dbReference>
<evidence type="ECO:0000313" key="6">
    <source>
        <dbReference type="EMBL" id="APT92175.1"/>
    </source>
</evidence>
<evidence type="ECO:0000256" key="3">
    <source>
        <dbReference type="ARBA" id="ARBA00023125"/>
    </source>
</evidence>
<dbReference type="PANTHER" id="PTHR34294">
    <property type="entry name" value="TRANSCRIPTIONAL REGULATOR-RELATED"/>
    <property type="match status" value="1"/>
</dbReference>
<dbReference type="EMBL" id="CP009249">
    <property type="protein sequence ID" value="APT92175.1"/>
    <property type="molecule type" value="Genomic_DNA"/>
</dbReference>
<dbReference type="InterPro" id="IPR036390">
    <property type="entry name" value="WH_DNA-bd_sf"/>
</dbReference>
<dbReference type="InterPro" id="IPR051054">
    <property type="entry name" value="SorC_transcr_regulators"/>
</dbReference>
<dbReference type="InterPro" id="IPR007324">
    <property type="entry name" value="Sugar-bd_dom_put"/>
</dbReference>
<protein>
    <submittedName>
        <fullName evidence="6">RNA polymerase sigma70</fullName>
    </submittedName>
</protein>
<accession>A0A1L7D204</accession>
<evidence type="ECO:0000256" key="4">
    <source>
        <dbReference type="ARBA" id="ARBA00023163"/>
    </source>
</evidence>
<keyword evidence="7" id="KW-1185">Reference proteome</keyword>
<evidence type="ECO:0000259" key="5">
    <source>
        <dbReference type="Pfam" id="PF04198"/>
    </source>
</evidence>
<gene>
    <name evidence="6" type="ORF">CPHO_03925</name>
</gene>
<feature type="domain" description="Sugar-binding" evidence="5">
    <location>
        <begin position="73"/>
        <end position="312"/>
    </location>
</feature>
<sequence>MQLKDEQSLQAAKLYYESGMSQAEVAAEIGVSRPTVAKLLAYAKERGFVVIEVRDPREQGSSLTESLLDIYGSYGLANVRISQTTAKNPEAVTKELGRIGALVLEDLVEDGFLVGVSWGATMYAVAKALKHRSHTGVEIVQLKGGLSYTKRSTNDLETINRFCAAFDAFARTLPLPVIFDNVEVKQTVESDRHIASVLEMGRQTDVVVFTVGSVNPDSLPLNMGYLSDDEFELITGRAVGDACSRFFTATGEVAVPSVDERTVGISLEELSTRPTKLLVAGGLEKAQAIDTALKMGLATHLVIDNATASKLVEQHSLSNHPEAAS</sequence>
<dbReference type="PANTHER" id="PTHR34294:SF1">
    <property type="entry name" value="TRANSCRIPTIONAL REGULATOR LSRR"/>
    <property type="match status" value="1"/>
</dbReference>
<keyword evidence="2" id="KW-0805">Transcription regulation</keyword>
<dbReference type="AlphaFoldDB" id="A0A1L7D204"/>
<reference evidence="6 7" key="1">
    <citation type="submission" date="2014-08" db="EMBL/GenBank/DDBJ databases">
        <title>Complete genome sequence of Corynebacterium phocae M408/89/1(T)(=DSM 44612(T)), isolated from the common seal (Phoca vitulina).</title>
        <authorList>
            <person name="Ruckert C."/>
            <person name="Albersmeier A."/>
            <person name="Winkler A."/>
            <person name="Kalinowski J."/>
        </authorList>
    </citation>
    <scope>NUCLEOTIDE SEQUENCE [LARGE SCALE GENOMIC DNA]</scope>
    <source>
        <strain evidence="6 7">M408/89/1</strain>
    </source>
</reference>
<organism evidence="6 7">
    <name type="scientific">Corynebacterium phocae</name>
    <dbReference type="NCBI Taxonomy" id="161895"/>
    <lineage>
        <taxon>Bacteria</taxon>
        <taxon>Bacillati</taxon>
        <taxon>Actinomycetota</taxon>
        <taxon>Actinomycetes</taxon>
        <taxon>Mycobacteriales</taxon>
        <taxon>Corynebacteriaceae</taxon>
        <taxon>Corynebacterium</taxon>
    </lineage>
</organism>
<dbReference type="OrthoDB" id="186585at2"/>
<keyword evidence="3" id="KW-0238">DNA-binding</keyword>
<dbReference type="Pfam" id="PF13384">
    <property type="entry name" value="HTH_23"/>
    <property type="match status" value="1"/>
</dbReference>
<dbReference type="KEGG" id="cpho:CPHO_03925"/>
<dbReference type="InterPro" id="IPR036388">
    <property type="entry name" value="WH-like_DNA-bd_sf"/>
</dbReference>
<keyword evidence="4" id="KW-0804">Transcription</keyword>
<evidence type="ECO:0000256" key="1">
    <source>
        <dbReference type="ARBA" id="ARBA00010466"/>
    </source>
</evidence>
<dbReference type="Gene3D" id="3.40.50.1360">
    <property type="match status" value="1"/>
</dbReference>
<evidence type="ECO:0000256" key="2">
    <source>
        <dbReference type="ARBA" id="ARBA00023015"/>
    </source>
</evidence>
<dbReference type="RefSeq" id="WP_075733386.1">
    <property type="nucleotide sequence ID" value="NZ_CP009249.1"/>
</dbReference>
<dbReference type="SUPFAM" id="SSF100950">
    <property type="entry name" value="NagB/RpiA/CoA transferase-like"/>
    <property type="match status" value="1"/>
</dbReference>
<name>A0A1L7D204_9CORY</name>
<dbReference type="Pfam" id="PF04198">
    <property type="entry name" value="Sugar-bind"/>
    <property type="match status" value="1"/>
</dbReference>
<evidence type="ECO:0000313" key="7">
    <source>
        <dbReference type="Proteomes" id="UP000185491"/>
    </source>
</evidence>
<dbReference type="InterPro" id="IPR037171">
    <property type="entry name" value="NagB/RpiA_transferase-like"/>
</dbReference>
<dbReference type="Gene3D" id="1.10.10.10">
    <property type="entry name" value="Winged helix-like DNA-binding domain superfamily/Winged helix DNA-binding domain"/>
    <property type="match status" value="1"/>
</dbReference>
<dbReference type="GO" id="GO:0030246">
    <property type="term" value="F:carbohydrate binding"/>
    <property type="evidence" value="ECO:0007669"/>
    <property type="project" value="InterPro"/>
</dbReference>
<dbReference type="SUPFAM" id="SSF46785">
    <property type="entry name" value="Winged helix' DNA-binding domain"/>
    <property type="match status" value="1"/>
</dbReference>